<feature type="region of interest" description="Disordered" evidence="1">
    <location>
        <begin position="76"/>
        <end position="100"/>
    </location>
</feature>
<protein>
    <recommendedName>
        <fullName evidence="4">HicB family toxin-antitoxin system</fullName>
    </recommendedName>
</protein>
<sequence length="124" mass="13591">MTDFTARVVRDGKFWFITVDGVDGATQARTVREIEPMARDYISIMLGLPESEIMLATHIQLPAGAQAHLDRMAALRRESARAQTEAAEESRSAARELKASGLTTREVGSLMGVSHQRAHQLLSA</sequence>
<organism evidence="2 3">
    <name type="scientific">Subtercola boreus</name>
    <dbReference type="NCBI Taxonomy" id="120213"/>
    <lineage>
        <taxon>Bacteria</taxon>
        <taxon>Bacillati</taxon>
        <taxon>Actinomycetota</taxon>
        <taxon>Actinomycetes</taxon>
        <taxon>Micrococcales</taxon>
        <taxon>Microbacteriaceae</taxon>
        <taxon>Subtercola</taxon>
    </lineage>
</organism>
<evidence type="ECO:0000256" key="1">
    <source>
        <dbReference type="SAM" id="MobiDB-lite"/>
    </source>
</evidence>
<dbReference type="AlphaFoldDB" id="A0A3E0VS32"/>
<evidence type="ECO:0008006" key="4">
    <source>
        <dbReference type="Google" id="ProtNLM"/>
    </source>
</evidence>
<accession>A0A3E0VS32</accession>
<dbReference type="EMBL" id="NBXB01000041">
    <property type="protein sequence ID" value="RFA12425.1"/>
    <property type="molecule type" value="Genomic_DNA"/>
</dbReference>
<feature type="compositionally biased region" description="Basic and acidic residues" evidence="1">
    <location>
        <begin position="88"/>
        <end position="98"/>
    </location>
</feature>
<dbReference type="Proteomes" id="UP000256541">
    <property type="component" value="Unassembled WGS sequence"/>
</dbReference>
<name>A0A3E0VS32_9MICO</name>
<dbReference type="RefSeq" id="WP_116412521.1">
    <property type="nucleotide sequence ID" value="NZ_NBXB01000041.1"/>
</dbReference>
<evidence type="ECO:0000313" key="3">
    <source>
        <dbReference type="Proteomes" id="UP000256541"/>
    </source>
</evidence>
<comment type="caution">
    <text evidence="2">The sequence shown here is derived from an EMBL/GenBank/DDBJ whole genome shotgun (WGS) entry which is preliminary data.</text>
</comment>
<evidence type="ECO:0000313" key="2">
    <source>
        <dbReference type="EMBL" id="RFA12425.1"/>
    </source>
</evidence>
<reference evidence="2 3" key="1">
    <citation type="submission" date="2017-04" db="EMBL/GenBank/DDBJ databases">
        <title>Comparative genome analysis of Subtercola boreus.</title>
        <authorList>
            <person name="Cho Y.-J."/>
            <person name="Cho A."/>
            <person name="Kim O.-S."/>
            <person name="Lee J.-I."/>
        </authorList>
    </citation>
    <scope>NUCLEOTIDE SEQUENCE [LARGE SCALE GENOMIC DNA]</scope>
    <source>
        <strain evidence="2 3">P27479</strain>
    </source>
</reference>
<gene>
    <name evidence="2" type="ORF">B7R22_14930</name>
</gene>
<proteinExistence type="predicted"/>
<dbReference type="OrthoDB" id="5772641at2"/>